<keyword evidence="4" id="KW-1185">Reference proteome</keyword>
<evidence type="ECO:0000256" key="1">
    <source>
        <dbReference type="SAM" id="MobiDB-lite"/>
    </source>
</evidence>
<dbReference type="InterPro" id="IPR000836">
    <property type="entry name" value="PRTase_dom"/>
</dbReference>
<evidence type="ECO:0000259" key="2">
    <source>
        <dbReference type="Pfam" id="PF00156"/>
    </source>
</evidence>
<dbReference type="Pfam" id="PF00156">
    <property type="entry name" value="Pribosyltran"/>
    <property type="match status" value="1"/>
</dbReference>
<dbReference type="SUPFAM" id="SSF53271">
    <property type="entry name" value="PRTase-like"/>
    <property type="match status" value="1"/>
</dbReference>
<reference evidence="3" key="1">
    <citation type="submission" date="2016-01" db="EMBL/GenBank/DDBJ databases">
        <authorList>
            <person name="Peeters C."/>
        </authorList>
    </citation>
    <scope>NUCLEOTIDE SEQUENCE [LARGE SCALE GENOMIC DNA]</scope>
    <source>
        <strain evidence="3">LMG 22934</strain>
    </source>
</reference>
<evidence type="ECO:0000313" key="4">
    <source>
        <dbReference type="Proteomes" id="UP000054977"/>
    </source>
</evidence>
<dbReference type="Gene3D" id="3.40.50.2020">
    <property type="match status" value="1"/>
</dbReference>
<gene>
    <name evidence="3" type="ORF">AWB65_02038</name>
</gene>
<dbReference type="AlphaFoldDB" id="A0A158GIM6"/>
<keyword evidence="3" id="KW-0808">Transferase</keyword>
<accession>A0A158GIM6</accession>
<organism evidence="3 4">
    <name type="scientific">Caballeronia humi</name>
    <dbReference type="NCBI Taxonomy" id="326474"/>
    <lineage>
        <taxon>Bacteria</taxon>
        <taxon>Pseudomonadati</taxon>
        <taxon>Pseudomonadota</taxon>
        <taxon>Betaproteobacteria</taxon>
        <taxon>Burkholderiales</taxon>
        <taxon>Burkholderiaceae</taxon>
        <taxon>Caballeronia</taxon>
    </lineage>
</organism>
<feature type="region of interest" description="Disordered" evidence="1">
    <location>
        <begin position="208"/>
        <end position="228"/>
    </location>
</feature>
<feature type="compositionally biased region" description="Basic residues" evidence="1">
    <location>
        <begin position="219"/>
        <end position="228"/>
    </location>
</feature>
<evidence type="ECO:0000313" key="3">
    <source>
        <dbReference type="EMBL" id="SAL31747.1"/>
    </source>
</evidence>
<dbReference type="EMBL" id="FCNW02000007">
    <property type="protein sequence ID" value="SAL31747.1"/>
    <property type="molecule type" value="Genomic_DNA"/>
</dbReference>
<dbReference type="RefSeq" id="WP_087667033.1">
    <property type="nucleotide sequence ID" value="NZ_FCNW02000007.1"/>
</dbReference>
<dbReference type="CDD" id="cd06223">
    <property type="entry name" value="PRTases_typeI"/>
    <property type="match status" value="1"/>
</dbReference>
<dbReference type="STRING" id="326474.AWB65_02038"/>
<dbReference type="Gene3D" id="3.30.1310.20">
    <property type="entry name" value="PRTase-like"/>
    <property type="match status" value="1"/>
</dbReference>
<dbReference type="Proteomes" id="UP000054977">
    <property type="component" value="Unassembled WGS sequence"/>
</dbReference>
<proteinExistence type="predicted"/>
<dbReference type="InterPro" id="IPR029057">
    <property type="entry name" value="PRTase-like"/>
</dbReference>
<feature type="domain" description="Phosphoribosyltransferase" evidence="2">
    <location>
        <begin position="9"/>
        <end position="197"/>
    </location>
</feature>
<name>A0A158GIM6_9BURK</name>
<dbReference type="GO" id="GO:0016740">
    <property type="term" value="F:transferase activity"/>
    <property type="evidence" value="ECO:0007669"/>
    <property type="project" value="UniProtKB-KW"/>
</dbReference>
<dbReference type="OrthoDB" id="9810066at2"/>
<sequence length="228" mass="24538">MDTVFDNRIDAGRALAALLGAYVGRDDVLVLGLPRGGVPVGYEVARALDADLDVLVVRKLGVPIQPELAMGAIASGGAFYLDDSIVRYTGVTQAELDAVIARERNELARRESAYRGARGPLDVEGRVAIVVDDGMATGATMKAAAMALRDRKPARIVAALPVAPADSDARIESAVDEFVCLNRPRNFFGVGQFYVDFSQTSDEEVSSLLKQAREDSEARRRRRGTSQL</sequence>
<protein>
    <submittedName>
        <fullName evidence="3">Phosphoribosyl transferase domain-containing protein</fullName>
    </submittedName>
</protein>
<comment type="caution">
    <text evidence="3">The sequence shown here is derived from an EMBL/GenBank/DDBJ whole genome shotgun (WGS) entry which is preliminary data.</text>
</comment>